<reference evidence="1" key="1">
    <citation type="journal article" date="2014" name="Front. Microbiol.">
        <title>High frequency of phylogenetically diverse reductive dehalogenase-homologous genes in deep subseafloor sedimentary metagenomes.</title>
        <authorList>
            <person name="Kawai M."/>
            <person name="Futagami T."/>
            <person name="Toyoda A."/>
            <person name="Takaki Y."/>
            <person name="Nishi S."/>
            <person name="Hori S."/>
            <person name="Arai W."/>
            <person name="Tsubouchi T."/>
            <person name="Morono Y."/>
            <person name="Uchiyama I."/>
            <person name="Ito T."/>
            <person name="Fujiyama A."/>
            <person name="Inagaki F."/>
            <person name="Takami H."/>
        </authorList>
    </citation>
    <scope>NUCLEOTIDE SEQUENCE</scope>
    <source>
        <strain evidence="1">Expedition CK06-06</strain>
    </source>
</reference>
<dbReference type="AlphaFoldDB" id="X1SNE9"/>
<accession>X1SNE9</accession>
<organism evidence="1">
    <name type="scientific">marine sediment metagenome</name>
    <dbReference type="NCBI Taxonomy" id="412755"/>
    <lineage>
        <taxon>unclassified sequences</taxon>
        <taxon>metagenomes</taxon>
        <taxon>ecological metagenomes</taxon>
    </lineage>
</organism>
<sequence>MENLFEERTVEYPFVFATEGALAVGNTWMPTPKEARV</sequence>
<proteinExistence type="predicted"/>
<name>X1SNE9_9ZZZZ</name>
<protein>
    <submittedName>
        <fullName evidence="1">Uncharacterized protein</fullName>
    </submittedName>
</protein>
<gene>
    <name evidence="1" type="ORF">S12H4_11568</name>
</gene>
<evidence type="ECO:0000313" key="1">
    <source>
        <dbReference type="EMBL" id="GAI76890.1"/>
    </source>
</evidence>
<comment type="caution">
    <text evidence="1">The sequence shown here is derived from an EMBL/GenBank/DDBJ whole genome shotgun (WGS) entry which is preliminary data.</text>
</comment>
<feature type="non-terminal residue" evidence="1">
    <location>
        <position position="37"/>
    </location>
</feature>
<dbReference type="EMBL" id="BARW01005228">
    <property type="protein sequence ID" value="GAI76890.1"/>
    <property type="molecule type" value="Genomic_DNA"/>
</dbReference>